<dbReference type="EMBL" id="GBRH01243459">
    <property type="protein sequence ID" value="JAD54436.1"/>
    <property type="molecule type" value="Transcribed_RNA"/>
</dbReference>
<evidence type="ECO:0000313" key="1">
    <source>
        <dbReference type="EMBL" id="JAD54436.1"/>
    </source>
</evidence>
<proteinExistence type="predicted"/>
<reference evidence="1" key="2">
    <citation type="journal article" date="2015" name="Data Brief">
        <title>Shoot transcriptome of the giant reed, Arundo donax.</title>
        <authorList>
            <person name="Barrero R.A."/>
            <person name="Guerrero F.D."/>
            <person name="Moolhuijzen P."/>
            <person name="Goolsby J.A."/>
            <person name="Tidwell J."/>
            <person name="Bellgard S.E."/>
            <person name="Bellgard M.I."/>
        </authorList>
    </citation>
    <scope>NUCLEOTIDE SEQUENCE</scope>
    <source>
        <tissue evidence="1">Shoot tissue taken approximately 20 cm above the soil surface</tissue>
    </source>
</reference>
<accession>A0A0A9ATH2</accession>
<protein>
    <submittedName>
        <fullName evidence="1">Uncharacterized protein</fullName>
    </submittedName>
</protein>
<dbReference type="AlphaFoldDB" id="A0A0A9ATH2"/>
<name>A0A0A9ATH2_ARUDO</name>
<organism evidence="1">
    <name type="scientific">Arundo donax</name>
    <name type="common">Giant reed</name>
    <name type="synonym">Donax arundinaceus</name>
    <dbReference type="NCBI Taxonomy" id="35708"/>
    <lineage>
        <taxon>Eukaryota</taxon>
        <taxon>Viridiplantae</taxon>
        <taxon>Streptophyta</taxon>
        <taxon>Embryophyta</taxon>
        <taxon>Tracheophyta</taxon>
        <taxon>Spermatophyta</taxon>
        <taxon>Magnoliopsida</taxon>
        <taxon>Liliopsida</taxon>
        <taxon>Poales</taxon>
        <taxon>Poaceae</taxon>
        <taxon>PACMAD clade</taxon>
        <taxon>Arundinoideae</taxon>
        <taxon>Arundineae</taxon>
        <taxon>Arundo</taxon>
    </lineage>
</organism>
<reference evidence="1" key="1">
    <citation type="submission" date="2014-09" db="EMBL/GenBank/DDBJ databases">
        <authorList>
            <person name="Magalhaes I.L.F."/>
            <person name="Oliveira U."/>
            <person name="Santos F.R."/>
            <person name="Vidigal T.H.D.A."/>
            <person name="Brescovit A.D."/>
            <person name="Santos A.J."/>
        </authorList>
    </citation>
    <scope>NUCLEOTIDE SEQUENCE</scope>
    <source>
        <tissue evidence="1">Shoot tissue taken approximately 20 cm above the soil surface</tissue>
    </source>
</reference>
<sequence length="93" mass="10275">MAEMDATKMRSPMTTGIVGDKDQWFFGGYTGASALDLDPIARGHGVREVIEQDVVCRLLMVEPQTLVAKRNDDEALIYRANPYPVLEPCSSKS</sequence>